<comment type="caution">
    <text evidence="1">The sequence shown here is derived from an EMBL/GenBank/DDBJ whole genome shotgun (WGS) entry which is preliminary data.</text>
</comment>
<dbReference type="Proteomes" id="UP001370490">
    <property type="component" value="Unassembled WGS sequence"/>
</dbReference>
<proteinExistence type="predicted"/>
<reference evidence="1 2" key="1">
    <citation type="submission" date="2023-12" db="EMBL/GenBank/DDBJ databases">
        <title>A high-quality genome assembly for Dillenia turbinata (Dilleniales).</title>
        <authorList>
            <person name="Chanderbali A."/>
        </authorList>
    </citation>
    <scope>NUCLEOTIDE SEQUENCE [LARGE SCALE GENOMIC DNA]</scope>
    <source>
        <strain evidence="1">LSX21</strain>
        <tissue evidence="1">Leaf</tissue>
    </source>
</reference>
<evidence type="ECO:0000313" key="1">
    <source>
        <dbReference type="EMBL" id="KAK6936195.1"/>
    </source>
</evidence>
<organism evidence="1 2">
    <name type="scientific">Dillenia turbinata</name>
    <dbReference type="NCBI Taxonomy" id="194707"/>
    <lineage>
        <taxon>Eukaryota</taxon>
        <taxon>Viridiplantae</taxon>
        <taxon>Streptophyta</taxon>
        <taxon>Embryophyta</taxon>
        <taxon>Tracheophyta</taxon>
        <taxon>Spermatophyta</taxon>
        <taxon>Magnoliopsida</taxon>
        <taxon>eudicotyledons</taxon>
        <taxon>Gunneridae</taxon>
        <taxon>Pentapetalae</taxon>
        <taxon>Dilleniales</taxon>
        <taxon>Dilleniaceae</taxon>
        <taxon>Dillenia</taxon>
    </lineage>
</organism>
<dbReference type="AlphaFoldDB" id="A0AAN8ZJ67"/>
<name>A0AAN8ZJ67_9MAGN</name>
<keyword evidence="2" id="KW-1185">Reference proteome</keyword>
<gene>
    <name evidence="1" type="ORF">RJ641_033225</name>
</gene>
<dbReference type="EMBL" id="JBAMMX010000007">
    <property type="protein sequence ID" value="KAK6936195.1"/>
    <property type="molecule type" value="Genomic_DNA"/>
</dbReference>
<protein>
    <submittedName>
        <fullName evidence="1">Uncharacterized protein</fullName>
    </submittedName>
</protein>
<sequence>MKSKRDKKLQALDIPPRGTTPFDRLALTIDGEPIWIPEDEGATWQSSSVRRVTITRSTETNAVMIEAEGNFKIKAMVVPITQKGSEIHNYGITEDCFAHLDLSFKFYSLSGEVNGSSLFATDYEVAQFKGHFNPPTTEADQIEYPRVNCSSGMGGLGVICKK</sequence>
<evidence type="ECO:0000313" key="2">
    <source>
        <dbReference type="Proteomes" id="UP001370490"/>
    </source>
</evidence>
<dbReference type="PANTHER" id="PTHR31656">
    <property type="entry name" value="ROOT CAP DOMAIN-CONTAINING PROTEIN"/>
    <property type="match status" value="1"/>
</dbReference>
<accession>A0AAN8ZJ67</accession>